<dbReference type="InterPro" id="IPR000873">
    <property type="entry name" value="AMP-dep_synth/lig_dom"/>
</dbReference>
<dbReference type="GO" id="GO:0006631">
    <property type="term" value="P:fatty acid metabolic process"/>
    <property type="evidence" value="ECO:0007669"/>
    <property type="project" value="TreeGrafter"/>
</dbReference>
<accession>A0A6J6Z5F3</accession>
<evidence type="ECO:0000256" key="2">
    <source>
        <dbReference type="ARBA" id="ARBA00022598"/>
    </source>
</evidence>
<dbReference type="PANTHER" id="PTHR43201">
    <property type="entry name" value="ACYL-COA SYNTHETASE"/>
    <property type="match status" value="1"/>
</dbReference>
<evidence type="ECO:0000313" key="7">
    <source>
        <dbReference type="EMBL" id="CAB5007029.1"/>
    </source>
</evidence>
<dbReference type="Gene3D" id="3.40.50.1820">
    <property type="entry name" value="alpha/beta hydrolase"/>
    <property type="match status" value="1"/>
</dbReference>
<dbReference type="InterPro" id="IPR029058">
    <property type="entry name" value="AB_hydrolase_fold"/>
</dbReference>
<evidence type="ECO:0000313" key="6">
    <source>
        <dbReference type="EMBL" id="CAB4874012.1"/>
    </source>
</evidence>
<keyword evidence="2" id="KW-0436">Ligase</keyword>
<dbReference type="Pfam" id="PF00501">
    <property type="entry name" value="AMP-binding"/>
    <property type="match status" value="1"/>
</dbReference>
<dbReference type="SUPFAM" id="SSF53474">
    <property type="entry name" value="alpha/beta-Hydrolases"/>
    <property type="match status" value="1"/>
</dbReference>
<organism evidence="5">
    <name type="scientific">freshwater metagenome</name>
    <dbReference type="NCBI Taxonomy" id="449393"/>
    <lineage>
        <taxon>unclassified sequences</taxon>
        <taxon>metagenomes</taxon>
        <taxon>ecological metagenomes</taxon>
    </lineage>
</organism>
<evidence type="ECO:0000259" key="4">
    <source>
        <dbReference type="Pfam" id="PF12697"/>
    </source>
</evidence>
<evidence type="ECO:0000313" key="5">
    <source>
        <dbReference type="EMBL" id="CAB4816952.1"/>
    </source>
</evidence>
<dbReference type="Gene3D" id="3.40.50.12780">
    <property type="entry name" value="N-terminal domain of ligase-like"/>
    <property type="match status" value="1"/>
</dbReference>
<dbReference type="EMBL" id="CAFBLT010000001">
    <property type="protein sequence ID" value="CAB4874012.1"/>
    <property type="molecule type" value="Genomic_DNA"/>
</dbReference>
<proteinExistence type="inferred from homology"/>
<feature type="domain" description="AMP-dependent synthetase/ligase" evidence="3">
    <location>
        <begin position="315"/>
        <end position="665"/>
    </location>
</feature>
<evidence type="ECO:0000256" key="1">
    <source>
        <dbReference type="ARBA" id="ARBA00006432"/>
    </source>
</evidence>
<reference evidence="5" key="1">
    <citation type="submission" date="2020-05" db="EMBL/GenBank/DDBJ databases">
        <authorList>
            <person name="Chiriac C."/>
            <person name="Salcher M."/>
            <person name="Ghai R."/>
            <person name="Kavagutti S V."/>
        </authorList>
    </citation>
    <scope>NUCLEOTIDE SEQUENCE</scope>
</reference>
<dbReference type="InterPro" id="IPR000073">
    <property type="entry name" value="AB_hydrolase_1"/>
</dbReference>
<dbReference type="PANTHER" id="PTHR43201:SF5">
    <property type="entry name" value="MEDIUM-CHAIN ACYL-COA LIGASE ACSF2, MITOCHONDRIAL"/>
    <property type="match status" value="1"/>
</dbReference>
<dbReference type="EMBL" id="CAFBPM010000001">
    <property type="protein sequence ID" value="CAB5007029.1"/>
    <property type="molecule type" value="Genomic_DNA"/>
</dbReference>
<protein>
    <submittedName>
        <fullName evidence="5">Unannotated protein</fullName>
    </submittedName>
</protein>
<dbReference type="AlphaFoldDB" id="A0A6J6Z5F3"/>
<feature type="domain" description="AB hydrolase-1" evidence="4">
    <location>
        <begin position="52"/>
        <end position="286"/>
    </location>
</feature>
<dbReference type="InterPro" id="IPR042099">
    <property type="entry name" value="ANL_N_sf"/>
</dbReference>
<dbReference type="SUPFAM" id="SSF56801">
    <property type="entry name" value="Acetyl-CoA synthetase-like"/>
    <property type="match status" value="1"/>
</dbReference>
<name>A0A6J6Z5F3_9ZZZZ</name>
<sequence>MGATTPLSPSAAELAKWGLDPHWSRRITFPGADGSEVDWHALDTGPGTQGTIVCIHGNPTWGYLWRDLLTTLSPAWRVIAVDQTGMGYSERGRPRVLAERIEELVTFCRQEVEGPLILAAHDWGGPVAVGAAGSLEIEALILGNTAVAKPVDVKVPPLIAAARAAADLTCRRSPLFVDGTAKMTNKEHRAALRAPYRSADRRSAVRDFVLDIPVKPQDHSYDALGDCADVFAKLRCPILLLWGGKDPVFHDRFLRDLTHRAPHADVQRFQDAGHVVMLDAPVGAVVSDWLESMSSSQAQPEPEATFRSILAGALDKSPDQSAVYVGPEGTLTWSELAYRSAVAAGVLRADGLAKGDRVSLLIPPSPDLLVAACAVWRCGGVPVVADASAGIRTLRRLVRANAPRYVIGTRSTLLAARALRFAPAARSAIFGALPGTLNLGRQSGTLFEGSVSLESADIAAIVHTSGATGPAKAVRYTHGQLVAQREATKQMFNLDSGDAFTTSFGAFMLLAPLLGMTCVRPDFEIDKPSTLGFEQLNAATNRAHVTTAWLSPASANAVIASASGRSLEIPLVMLAGAPVSASLLRDFATITGGEVRTPYGMTECLPVTDGIRGDNQGPHGGVGVGSPLPGCEIRIGALGSLGQTIDDAHDWGEILVAASWLFDGYENATDVDFHSTVFVGFQRFHRTGDVGYLNNGRLFVLGRSAHVIDSAVGPLASVALEETIAEVLNRDVAAVGVGPTGTQVVCVVLRADGPLRLAPPDLRDRVRESMDVPVAAVLEGNLPTDHRHESKIDRIELGRTVSSYLAGR</sequence>
<dbReference type="EMBL" id="CAFABE010000003">
    <property type="protein sequence ID" value="CAB4816952.1"/>
    <property type="molecule type" value="Genomic_DNA"/>
</dbReference>
<gene>
    <name evidence="5" type="ORF">UFOPK3164_00140</name>
    <name evidence="6" type="ORF">UFOPK3427_01003</name>
    <name evidence="7" type="ORF">UFOPK4112_00083</name>
</gene>
<evidence type="ECO:0000259" key="3">
    <source>
        <dbReference type="Pfam" id="PF00501"/>
    </source>
</evidence>
<dbReference type="Pfam" id="PF12697">
    <property type="entry name" value="Abhydrolase_6"/>
    <property type="match status" value="1"/>
</dbReference>
<dbReference type="GO" id="GO:0031956">
    <property type="term" value="F:medium-chain fatty acid-CoA ligase activity"/>
    <property type="evidence" value="ECO:0007669"/>
    <property type="project" value="TreeGrafter"/>
</dbReference>
<comment type="similarity">
    <text evidence="1">Belongs to the ATP-dependent AMP-binding enzyme family.</text>
</comment>